<sequence>MATAVGTSIDAMAVGVSMAFLDVSIVVIALAIGAATMLMSTGGVLAGRFLGARFGRYAEILGGLALIGLGSSILYEHLTA</sequence>
<dbReference type="Proteomes" id="UP001548832">
    <property type="component" value="Unassembled WGS sequence"/>
</dbReference>
<keyword evidence="4 5" id="KW-0472">Membrane</keyword>
<evidence type="ECO:0000256" key="3">
    <source>
        <dbReference type="ARBA" id="ARBA00022989"/>
    </source>
</evidence>
<keyword evidence="3 5" id="KW-1133">Transmembrane helix</keyword>
<proteinExistence type="predicted"/>
<keyword evidence="7" id="KW-1185">Reference proteome</keyword>
<evidence type="ECO:0000256" key="4">
    <source>
        <dbReference type="ARBA" id="ARBA00023136"/>
    </source>
</evidence>
<dbReference type="PANTHER" id="PTHR35529:SF1">
    <property type="entry name" value="MANGANESE EFFLUX PUMP MNTP-RELATED"/>
    <property type="match status" value="1"/>
</dbReference>
<organism evidence="6 7">
    <name type="scientific">Mesorhizobium shangrilense</name>
    <dbReference type="NCBI Taxonomy" id="460060"/>
    <lineage>
        <taxon>Bacteria</taxon>
        <taxon>Pseudomonadati</taxon>
        <taxon>Pseudomonadota</taxon>
        <taxon>Alphaproteobacteria</taxon>
        <taxon>Hyphomicrobiales</taxon>
        <taxon>Phyllobacteriaceae</taxon>
        <taxon>Mesorhizobium</taxon>
    </lineage>
</organism>
<evidence type="ECO:0000256" key="2">
    <source>
        <dbReference type="ARBA" id="ARBA00022692"/>
    </source>
</evidence>
<comment type="caution">
    <text evidence="6">The sequence shown here is derived from an EMBL/GenBank/DDBJ whole genome shotgun (WGS) entry which is preliminary data.</text>
</comment>
<evidence type="ECO:0000256" key="1">
    <source>
        <dbReference type="ARBA" id="ARBA00022475"/>
    </source>
</evidence>
<keyword evidence="1" id="KW-1003">Cell membrane</keyword>
<feature type="transmembrane region" description="Helical" evidence="5">
    <location>
        <begin position="57"/>
        <end position="75"/>
    </location>
</feature>
<dbReference type="PANTHER" id="PTHR35529">
    <property type="entry name" value="MANGANESE EFFLUX PUMP MNTP-RELATED"/>
    <property type="match status" value="1"/>
</dbReference>
<evidence type="ECO:0000313" key="6">
    <source>
        <dbReference type="EMBL" id="MET2825412.1"/>
    </source>
</evidence>
<dbReference type="InterPro" id="IPR003810">
    <property type="entry name" value="Mntp/YtaF"/>
</dbReference>
<evidence type="ECO:0000313" key="7">
    <source>
        <dbReference type="Proteomes" id="UP001548832"/>
    </source>
</evidence>
<evidence type="ECO:0000256" key="5">
    <source>
        <dbReference type="SAM" id="Phobius"/>
    </source>
</evidence>
<protein>
    <submittedName>
        <fullName evidence="6">Manganese efflux pump</fullName>
    </submittedName>
</protein>
<gene>
    <name evidence="6" type="ORF">ABVQ20_00310</name>
</gene>
<dbReference type="EMBL" id="JBEWSZ010000001">
    <property type="protein sequence ID" value="MET2825412.1"/>
    <property type="molecule type" value="Genomic_DNA"/>
</dbReference>
<dbReference type="RefSeq" id="WP_354462075.1">
    <property type="nucleotide sequence ID" value="NZ_JBEWSZ010000001.1"/>
</dbReference>
<feature type="transmembrane region" description="Helical" evidence="5">
    <location>
        <begin position="20"/>
        <end position="45"/>
    </location>
</feature>
<dbReference type="Pfam" id="PF02659">
    <property type="entry name" value="Mntp"/>
    <property type="match status" value="1"/>
</dbReference>
<name>A0ABV2D5U5_9HYPH</name>
<accession>A0ABV2D5U5</accession>
<reference evidence="6 7" key="1">
    <citation type="submission" date="2024-06" db="EMBL/GenBank/DDBJ databases">
        <authorList>
            <person name="Kim D.-U."/>
        </authorList>
    </citation>
    <scope>NUCLEOTIDE SEQUENCE [LARGE SCALE GENOMIC DNA]</scope>
    <source>
        <strain evidence="6 7">KACC15460</strain>
    </source>
</reference>
<keyword evidence="2 5" id="KW-0812">Transmembrane</keyword>